<keyword evidence="1" id="KW-0560">Oxidoreductase</keyword>
<dbReference type="EMBL" id="JALLPJ020000947">
    <property type="protein sequence ID" value="KAL3779230.1"/>
    <property type="molecule type" value="Genomic_DNA"/>
</dbReference>
<evidence type="ECO:0000259" key="4">
    <source>
        <dbReference type="Pfam" id="PF02668"/>
    </source>
</evidence>
<comment type="caution">
    <text evidence="5">The sequence shown here is derived from an EMBL/GenBank/DDBJ whole genome shotgun (WGS) entry which is preliminary data.</text>
</comment>
<organism evidence="5 6">
    <name type="scientific">Cyclotella atomus</name>
    <dbReference type="NCBI Taxonomy" id="382360"/>
    <lineage>
        <taxon>Eukaryota</taxon>
        <taxon>Sar</taxon>
        <taxon>Stramenopiles</taxon>
        <taxon>Ochrophyta</taxon>
        <taxon>Bacillariophyta</taxon>
        <taxon>Coscinodiscophyceae</taxon>
        <taxon>Thalassiosirophycidae</taxon>
        <taxon>Stephanodiscales</taxon>
        <taxon>Stephanodiscaceae</taxon>
        <taxon>Cyclotella</taxon>
    </lineage>
</organism>
<dbReference type="Gene3D" id="3.60.130.10">
    <property type="entry name" value="Clavaminate synthase-like"/>
    <property type="match status" value="1"/>
</dbReference>
<dbReference type="InterPro" id="IPR050411">
    <property type="entry name" value="AlphaKG_dependent_hydroxylases"/>
</dbReference>
<feature type="signal peptide" evidence="3">
    <location>
        <begin position="1"/>
        <end position="17"/>
    </location>
</feature>
<evidence type="ECO:0000313" key="5">
    <source>
        <dbReference type="EMBL" id="KAL3779230.1"/>
    </source>
</evidence>
<evidence type="ECO:0000256" key="1">
    <source>
        <dbReference type="ARBA" id="ARBA00023002"/>
    </source>
</evidence>
<gene>
    <name evidence="5" type="ORF">ACHAWO_009891</name>
</gene>
<evidence type="ECO:0000313" key="6">
    <source>
        <dbReference type="Proteomes" id="UP001530400"/>
    </source>
</evidence>
<protein>
    <recommendedName>
        <fullName evidence="4">TauD/TfdA-like domain-containing protein</fullName>
    </recommendedName>
</protein>
<keyword evidence="3" id="KW-0732">Signal</keyword>
<dbReference type="PANTHER" id="PTHR10696:SF21">
    <property type="entry name" value="TAUD_TFDA-LIKE DOMAIN-CONTAINING PROTEIN"/>
    <property type="match status" value="1"/>
</dbReference>
<dbReference type="GO" id="GO:0016491">
    <property type="term" value="F:oxidoreductase activity"/>
    <property type="evidence" value="ECO:0007669"/>
    <property type="project" value="UniProtKB-KW"/>
</dbReference>
<evidence type="ECO:0000256" key="3">
    <source>
        <dbReference type="SAM" id="SignalP"/>
    </source>
</evidence>
<feature type="region of interest" description="Disordered" evidence="2">
    <location>
        <begin position="37"/>
        <end position="71"/>
    </location>
</feature>
<feature type="chain" id="PRO_5044772638" description="TauD/TfdA-like domain-containing protein" evidence="3">
    <location>
        <begin position="18"/>
        <end position="459"/>
    </location>
</feature>
<accession>A0ABD3NTC7</accession>
<keyword evidence="6" id="KW-1185">Reference proteome</keyword>
<dbReference type="InterPro" id="IPR042098">
    <property type="entry name" value="TauD-like_sf"/>
</dbReference>
<dbReference type="SUPFAM" id="SSF51197">
    <property type="entry name" value="Clavaminate synthase-like"/>
    <property type="match status" value="1"/>
</dbReference>
<dbReference type="Proteomes" id="UP001530400">
    <property type="component" value="Unassembled WGS sequence"/>
</dbReference>
<dbReference type="PANTHER" id="PTHR10696">
    <property type="entry name" value="GAMMA-BUTYROBETAINE HYDROXYLASE-RELATED"/>
    <property type="match status" value="1"/>
</dbReference>
<dbReference type="AlphaFoldDB" id="A0ABD3NTC7"/>
<evidence type="ECO:0000256" key="2">
    <source>
        <dbReference type="SAM" id="MobiDB-lite"/>
    </source>
</evidence>
<dbReference type="Pfam" id="PF02668">
    <property type="entry name" value="TauD"/>
    <property type="match status" value="1"/>
</dbReference>
<feature type="domain" description="TauD/TfdA-like" evidence="4">
    <location>
        <begin position="129"/>
        <end position="412"/>
    </location>
</feature>
<dbReference type="InterPro" id="IPR003819">
    <property type="entry name" value="TauD/TfdA-like"/>
</dbReference>
<reference evidence="5 6" key="1">
    <citation type="submission" date="2024-10" db="EMBL/GenBank/DDBJ databases">
        <title>Updated reference genomes for cyclostephanoid diatoms.</title>
        <authorList>
            <person name="Roberts W.R."/>
            <person name="Alverson A.J."/>
        </authorList>
    </citation>
    <scope>NUCLEOTIDE SEQUENCE [LARGE SCALE GENOMIC DNA]</scope>
    <source>
        <strain evidence="5 6">AJA010-31</strain>
    </source>
</reference>
<proteinExistence type="predicted"/>
<name>A0ABD3NTC7_9STRA</name>
<sequence length="459" mass="51374">MKFTTLALLSTITTTTAFTAPRPSLILSSSISSSSALQSTLESPPERTAPSAGSTPPWEDRPGLTPEQFMASDLSKPDLGGMWECPLTRWDSDNINVKEAQKLASKAPGCPFEIRASKADNEMGAAYFSKNKDMIRKQLLKHGAIWFRGFDLMKSVKGNREMHEALGLDPCLDPLHSSGLRKFASERDALYEEVNKPSLRGHYIGLHNESTAKRTAAYAAFVCFQRATEGGGRFLVADGAAILAELDTKVLEKLYNRKIRISVSNLDIPPALPGIMKEGIKNLVDVAVAPKFDMDLEMIYESDGKPGRLQAVETAESPINRHPVTGMPVWFNNAHNHARKLRDRRPCGVPEVGMTEVFYADTMEPLDLEDCMEIKRASEKHITALSMEPGDVLLVDNYRALHGRDVFQGDRFHAVTWFTWDDNEQWRGDERRIVEKNAFNQAINQMMDWLPKDFESNQN</sequence>